<keyword evidence="2" id="KW-1185">Reference proteome</keyword>
<accession>A0A0B5HDX4</accession>
<sequence>MLFDKVRKANQLELPINYNTSHWSVRKQAREQYVTLQDGKCWFCNNLLKEEPTKEILSKPINIKLFPKNMFQYPIHLHHDHNTGMTIGAVHARCNAVLWQYYGQ</sequence>
<gene>
    <name evidence="1" type="ORF">SBVP1_0032</name>
</gene>
<dbReference type="OrthoDB" id="37949at10239"/>
<proteinExistence type="predicted"/>
<dbReference type="InterPro" id="IPR038563">
    <property type="entry name" value="Endonuclease_7_sf"/>
</dbReference>
<name>A0A0B5HDX4_9CAUD</name>
<dbReference type="GeneID" id="26625628"/>
<dbReference type="EMBL" id="KP280062">
    <property type="protein sequence ID" value="AJF40690.1"/>
    <property type="molecule type" value="Genomic_DNA"/>
</dbReference>
<dbReference type="RefSeq" id="YP_009198550.1">
    <property type="nucleotide sequence ID" value="NC_028799.1"/>
</dbReference>
<dbReference type="Gene3D" id="3.40.1800.10">
    <property type="entry name" value="His-Me finger endonucleases"/>
    <property type="match status" value="1"/>
</dbReference>
<reference evidence="1 2" key="1">
    <citation type="submission" date="2014-12" db="EMBL/GenBank/DDBJ databases">
        <title>Complete genome sequences of three Vibrio cholerae specific bacteriophages.</title>
        <authorList>
            <person name="Bhandare S.G."/>
            <person name="Warry A."/>
            <person name="Emes R.D."/>
            <person name="Hooton S.P.T."/>
            <person name="Barrow P.A."/>
            <person name="Atterbury R.J."/>
        </authorList>
    </citation>
    <scope>NUCLEOTIDE SEQUENCE [LARGE SCALE GENOMIC DNA]</scope>
</reference>
<protein>
    <submittedName>
        <fullName evidence="1">Uncharacterized protein</fullName>
    </submittedName>
</protein>
<dbReference type="Proteomes" id="UP000031803">
    <property type="component" value="Segment"/>
</dbReference>
<organism evidence="1 2">
    <name type="scientific">Vibrio phage phi 1</name>
    <dbReference type="NCBI Taxonomy" id="1589297"/>
    <lineage>
        <taxon>Viruses</taxon>
        <taxon>Duplodnaviria</taxon>
        <taxon>Heunggongvirae</taxon>
        <taxon>Uroviricota</taxon>
        <taxon>Caudoviricetes</taxon>
        <taxon>Schitoviridae</taxon>
        <taxon>Pacinivirus</taxon>
        <taxon>Pacinivirus phi1</taxon>
    </lineage>
</organism>
<evidence type="ECO:0000313" key="1">
    <source>
        <dbReference type="EMBL" id="AJF40690.1"/>
    </source>
</evidence>
<evidence type="ECO:0000313" key="2">
    <source>
        <dbReference type="Proteomes" id="UP000031803"/>
    </source>
</evidence>
<dbReference type="KEGG" id="vg:26625628"/>